<accession>A0A1W0E8C4</accession>
<dbReference type="EMBL" id="MNPJ01000008">
    <property type="protein sequence ID" value="OQS55491.1"/>
    <property type="molecule type" value="Genomic_DNA"/>
</dbReference>
<keyword evidence="2" id="KW-1185">Reference proteome</keyword>
<protein>
    <submittedName>
        <fullName evidence="1">Uncharacterized protein</fullName>
    </submittedName>
</protein>
<name>A0A1W0E8C4_9MICR</name>
<dbReference type="AlphaFoldDB" id="A0A1W0E8C4"/>
<organism evidence="1 2">
    <name type="scientific">Ecytonucleospora hepatopenaei</name>
    <dbReference type="NCBI Taxonomy" id="646526"/>
    <lineage>
        <taxon>Eukaryota</taxon>
        <taxon>Fungi</taxon>
        <taxon>Fungi incertae sedis</taxon>
        <taxon>Microsporidia</taxon>
        <taxon>Enterocytozoonidae</taxon>
        <taxon>Ecytonucleospora</taxon>
    </lineage>
</organism>
<sequence length="106" mass="11989">MKKQQIRNSHFFSQTQETEITLSRKTSNISKKAKIISKSYHKIKKATKGIAKSPAKQSFLIPESAMEEIEPSPLSSKYATLSKTNIETFPGSQSYKSAKKLNFFTQ</sequence>
<evidence type="ECO:0000313" key="2">
    <source>
        <dbReference type="Proteomes" id="UP000192758"/>
    </source>
</evidence>
<gene>
    <name evidence="1" type="ORF">EHP00_1871</name>
</gene>
<dbReference type="Proteomes" id="UP000192758">
    <property type="component" value="Unassembled WGS sequence"/>
</dbReference>
<proteinExistence type="predicted"/>
<evidence type="ECO:0000313" key="1">
    <source>
        <dbReference type="EMBL" id="OQS55491.1"/>
    </source>
</evidence>
<comment type="caution">
    <text evidence="1">The sequence shown here is derived from an EMBL/GenBank/DDBJ whole genome shotgun (WGS) entry which is preliminary data.</text>
</comment>
<dbReference type="VEuPathDB" id="MicrosporidiaDB:EHP00_1871"/>
<reference evidence="1 2" key="1">
    <citation type="journal article" date="2017" name="Environ. Microbiol.">
        <title>Decay of the glycolytic pathway and adaptation to intranuclear parasitism within Enterocytozoonidae microsporidia.</title>
        <authorList>
            <person name="Wiredu Boakye D."/>
            <person name="Jaroenlak P."/>
            <person name="Prachumwat A."/>
            <person name="Williams T.A."/>
            <person name="Bateman K.S."/>
            <person name="Itsathitphaisarn O."/>
            <person name="Sritunyalucksana K."/>
            <person name="Paszkiewicz K.H."/>
            <person name="Moore K.A."/>
            <person name="Stentiford G.D."/>
            <person name="Williams B.A."/>
        </authorList>
    </citation>
    <scope>NUCLEOTIDE SEQUENCE [LARGE SCALE GENOMIC DNA]</scope>
    <source>
        <strain evidence="1 2">TH1</strain>
    </source>
</reference>